<proteinExistence type="predicted"/>
<dbReference type="Gene3D" id="3.40.50.300">
    <property type="entry name" value="P-loop containing nucleotide triphosphate hydrolases"/>
    <property type="match status" value="1"/>
</dbReference>
<feature type="domain" description="ABC transmembrane type-1" evidence="13">
    <location>
        <begin position="1"/>
        <end position="240"/>
    </location>
</feature>
<dbReference type="SUPFAM" id="SSF90123">
    <property type="entry name" value="ABC transporter transmembrane region"/>
    <property type="match status" value="1"/>
</dbReference>
<sequence length="517" mass="56904">GIARTGAAAFSELRNAVFAKVAQNSIRKIARNVFLHLHSLDLNFHLSRQTGALSKAIDRGSRGINFVMSALVFNVVPTIFEVSLVSGILAYKCGFEFAGVTVLSIATYAAFTLGITQWRTKFRIKMNKAENEAGNKAIDSLINYETVKYFNNEIHEADQYDKYQQKYERASLKTATSLALLNWGQNAIFSIALSAMMVLATKEIIAGHLTVGDLVMVNGLLFQLSLPLNFLGSVYREVRQALIDMQTMFTLMKQPAAITNAPNAVPLTISQEEATITFNNVSFAYTSGNIILDKLSFTVPAGKKIAIVGGSGSGKSTVVRLLYRFYEPNSGSILINNQNIADVNMDSLRRAIAVVPQDCVLFHDTIAYNLHYGDLSKDSSQVQEVAQLAELHDSIITWEKGYDTQVGERGLKLSGGEKQRVAIARAILKNAPILIFDEATSSLDSITEQNIMGALKYATKGRTSICIAHRLSTVIDADEILVLHEGQVTESGTHEHLLAQDGYYTKLWNSQHHVQQE</sequence>
<evidence type="ECO:0000256" key="8">
    <source>
        <dbReference type="ARBA" id="ARBA00041016"/>
    </source>
</evidence>
<evidence type="ECO:0000256" key="11">
    <source>
        <dbReference type="SAM" id="Phobius"/>
    </source>
</evidence>
<evidence type="ECO:0000256" key="2">
    <source>
        <dbReference type="ARBA" id="ARBA00022448"/>
    </source>
</evidence>
<comment type="catalytic activity">
    <reaction evidence="10">
        <text>(glutathione)4[2Fe(III)-2S] cluster(in) + ATP + H2O = (glutathione)4[2Fe(III)-2S] cluster(out) + ADP + phosphate + H(+)</text>
        <dbReference type="Rhea" id="RHEA:67028"/>
        <dbReference type="ChEBI" id="CHEBI:15377"/>
        <dbReference type="ChEBI" id="CHEBI:15378"/>
        <dbReference type="ChEBI" id="CHEBI:30616"/>
        <dbReference type="ChEBI" id="CHEBI:43474"/>
        <dbReference type="ChEBI" id="CHEBI:167627"/>
        <dbReference type="ChEBI" id="CHEBI:456216"/>
    </reaction>
    <physiologicalReaction direction="left-to-right" evidence="10">
        <dbReference type="Rhea" id="RHEA:67029"/>
    </physiologicalReaction>
</comment>
<dbReference type="PANTHER" id="PTHR24221:SF402">
    <property type="entry name" value="IRON-SULFUR CLUSTERS TRANSPORTER ABCB7, MITOCHONDRIAL"/>
    <property type="match status" value="1"/>
</dbReference>
<keyword evidence="3 11" id="KW-0812">Transmembrane</keyword>
<comment type="caution">
    <text evidence="14">The sequence shown here is derived from an EMBL/GenBank/DDBJ whole genome shotgun (WGS) entry which is preliminary data.</text>
</comment>
<accession>A0AAW0WXF6</accession>
<evidence type="ECO:0000256" key="1">
    <source>
        <dbReference type="ARBA" id="ARBA00004225"/>
    </source>
</evidence>
<dbReference type="GO" id="GO:0006879">
    <property type="term" value="P:intracellular iron ion homeostasis"/>
    <property type="evidence" value="ECO:0007669"/>
    <property type="project" value="TreeGrafter"/>
</dbReference>
<dbReference type="EMBL" id="JARKIK010000059">
    <property type="protein sequence ID" value="KAK8731918.1"/>
    <property type="molecule type" value="Genomic_DNA"/>
</dbReference>
<protein>
    <recommendedName>
        <fullName evidence="8">Iron-sulfur clusters transporter ABCB7, mitochondrial</fullName>
    </recommendedName>
    <alternativeName>
        <fullName evidence="9">ATP-binding cassette sub-family B member 7, mitochondrial</fullName>
    </alternativeName>
</protein>
<comment type="subcellular location">
    <subcellularLocation>
        <location evidence="1">Mitochondrion membrane</location>
        <topology evidence="1">Multi-pass membrane protein</topology>
    </subcellularLocation>
</comment>
<dbReference type="AlphaFoldDB" id="A0AAW0WXF6"/>
<keyword evidence="5" id="KW-0067">ATP-binding</keyword>
<dbReference type="InterPro" id="IPR017871">
    <property type="entry name" value="ABC_transporter-like_CS"/>
</dbReference>
<dbReference type="InterPro" id="IPR036640">
    <property type="entry name" value="ABC1_TM_sf"/>
</dbReference>
<dbReference type="InterPro" id="IPR003439">
    <property type="entry name" value="ABC_transporter-like_ATP-bd"/>
</dbReference>
<feature type="transmembrane region" description="Helical" evidence="11">
    <location>
        <begin position="97"/>
        <end position="118"/>
    </location>
</feature>
<dbReference type="FunFam" id="3.40.50.300:FF:000186">
    <property type="entry name" value="ATP-binding cassette sub-family B member 7, mitochondrial"/>
    <property type="match status" value="1"/>
</dbReference>
<dbReference type="Pfam" id="PF00664">
    <property type="entry name" value="ABC_membrane"/>
    <property type="match status" value="1"/>
</dbReference>
<keyword evidence="2" id="KW-0813">Transport</keyword>
<name>A0AAW0WXF6_CHEQU</name>
<dbReference type="PROSITE" id="PS00211">
    <property type="entry name" value="ABC_TRANSPORTER_1"/>
    <property type="match status" value="1"/>
</dbReference>
<gene>
    <name evidence="14" type="ORF">OTU49_007330</name>
</gene>
<dbReference type="GO" id="GO:0140359">
    <property type="term" value="F:ABC-type transporter activity"/>
    <property type="evidence" value="ECO:0007669"/>
    <property type="project" value="InterPro"/>
</dbReference>
<keyword evidence="7 11" id="KW-0472">Membrane</keyword>
<dbReference type="GO" id="GO:0005524">
    <property type="term" value="F:ATP binding"/>
    <property type="evidence" value="ECO:0007669"/>
    <property type="project" value="UniProtKB-KW"/>
</dbReference>
<evidence type="ECO:0000259" key="13">
    <source>
        <dbReference type="PROSITE" id="PS50929"/>
    </source>
</evidence>
<dbReference type="InterPro" id="IPR039421">
    <property type="entry name" value="Type_1_exporter"/>
</dbReference>
<dbReference type="GO" id="GO:0016887">
    <property type="term" value="F:ATP hydrolysis activity"/>
    <property type="evidence" value="ECO:0007669"/>
    <property type="project" value="InterPro"/>
</dbReference>
<organism evidence="14 15">
    <name type="scientific">Cherax quadricarinatus</name>
    <name type="common">Australian red claw crayfish</name>
    <dbReference type="NCBI Taxonomy" id="27406"/>
    <lineage>
        <taxon>Eukaryota</taxon>
        <taxon>Metazoa</taxon>
        <taxon>Ecdysozoa</taxon>
        <taxon>Arthropoda</taxon>
        <taxon>Crustacea</taxon>
        <taxon>Multicrustacea</taxon>
        <taxon>Malacostraca</taxon>
        <taxon>Eumalacostraca</taxon>
        <taxon>Eucarida</taxon>
        <taxon>Decapoda</taxon>
        <taxon>Pleocyemata</taxon>
        <taxon>Astacidea</taxon>
        <taxon>Parastacoidea</taxon>
        <taxon>Parastacidae</taxon>
        <taxon>Cherax</taxon>
    </lineage>
</organism>
<dbReference type="InterPro" id="IPR003593">
    <property type="entry name" value="AAA+_ATPase"/>
</dbReference>
<evidence type="ECO:0000256" key="7">
    <source>
        <dbReference type="ARBA" id="ARBA00023136"/>
    </source>
</evidence>
<keyword evidence="4" id="KW-0547">Nucleotide-binding</keyword>
<feature type="transmembrane region" description="Helical" evidence="11">
    <location>
        <begin position="64"/>
        <end position="91"/>
    </location>
</feature>
<dbReference type="SUPFAM" id="SSF52540">
    <property type="entry name" value="P-loop containing nucleoside triphosphate hydrolases"/>
    <property type="match status" value="1"/>
</dbReference>
<keyword evidence="6 11" id="KW-1133">Transmembrane helix</keyword>
<dbReference type="InterPro" id="IPR027417">
    <property type="entry name" value="P-loop_NTPase"/>
</dbReference>
<dbReference type="InterPro" id="IPR011527">
    <property type="entry name" value="ABC1_TM_dom"/>
</dbReference>
<dbReference type="Gene3D" id="1.20.1560.10">
    <property type="entry name" value="ABC transporter type 1, transmembrane domain"/>
    <property type="match status" value="1"/>
</dbReference>
<evidence type="ECO:0000256" key="5">
    <source>
        <dbReference type="ARBA" id="ARBA00022840"/>
    </source>
</evidence>
<evidence type="ECO:0000256" key="3">
    <source>
        <dbReference type="ARBA" id="ARBA00022692"/>
    </source>
</evidence>
<dbReference type="PANTHER" id="PTHR24221">
    <property type="entry name" value="ATP-BINDING CASSETTE SUB-FAMILY B"/>
    <property type="match status" value="1"/>
</dbReference>
<keyword evidence="15" id="KW-1185">Reference proteome</keyword>
<dbReference type="CDD" id="cd18582">
    <property type="entry name" value="ABC_6TM_ATM1_ABCB7"/>
    <property type="match status" value="1"/>
</dbReference>
<dbReference type="Pfam" id="PF00005">
    <property type="entry name" value="ABC_tran"/>
    <property type="match status" value="1"/>
</dbReference>
<dbReference type="PROSITE" id="PS50893">
    <property type="entry name" value="ABC_TRANSPORTER_2"/>
    <property type="match status" value="1"/>
</dbReference>
<feature type="transmembrane region" description="Helical" evidence="11">
    <location>
        <begin position="178"/>
        <end position="200"/>
    </location>
</feature>
<reference evidence="14 15" key="1">
    <citation type="journal article" date="2024" name="BMC Genomics">
        <title>Genome assembly of redclaw crayfish (Cherax quadricarinatus) provides insights into its immune adaptation and hypoxia tolerance.</title>
        <authorList>
            <person name="Liu Z."/>
            <person name="Zheng J."/>
            <person name="Li H."/>
            <person name="Fang K."/>
            <person name="Wang S."/>
            <person name="He J."/>
            <person name="Zhou D."/>
            <person name="Weng S."/>
            <person name="Chi M."/>
            <person name="Gu Z."/>
            <person name="He J."/>
            <person name="Li F."/>
            <person name="Wang M."/>
        </authorList>
    </citation>
    <scope>NUCLEOTIDE SEQUENCE [LARGE SCALE GENOMIC DNA]</scope>
    <source>
        <strain evidence="14">ZL_2023a</strain>
    </source>
</reference>
<feature type="domain" description="ABC transporter" evidence="12">
    <location>
        <begin position="276"/>
        <end position="510"/>
    </location>
</feature>
<dbReference type="GO" id="GO:0005743">
    <property type="term" value="C:mitochondrial inner membrane"/>
    <property type="evidence" value="ECO:0007669"/>
    <property type="project" value="TreeGrafter"/>
</dbReference>
<dbReference type="Proteomes" id="UP001445076">
    <property type="component" value="Unassembled WGS sequence"/>
</dbReference>
<evidence type="ECO:0000256" key="9">
    <source>
        <dbReference type="ARBA" id="ARBA00042945"/>
    </source>
</evidence>
<evidence type="ECO:0000256" key="4">
    <source>
        <dbReference type="ARBA" id="ARBA00022741"/>
    </source>
</evidence>
<evidence type="ECO:0000259" key="12">
    <source>
        <dbReference type="PROSITE" id="PS50893"/>
    </source>
</evidence>
<dbReference type="SMART" id="SM00382">
    <property type="entry name" value="AAA"/>
    <property type="match status" value="1"/>
</dbReference>
<feature type="non-terminal residue" evidence="14">
    <location>
        <position position="1"/>
    </location>
</feature>
<evidence type="ECO:0000313" key="14">
    <source>
        <dbReference type="EMBL" id="KAK8731918.1"/>
    </source>
</evidence>
<dbReference type="PROSITE" id="PS50929">
    <property type="entry name" value="ABC_TM1F"/>
    <property type="match status" value="1"/>
</dbReference>
<evidence type="ECO:0000313" key="15">
    <source>
        <dbReference type="Proteomes" id="UP001445076"/>
    </source>
</evidence>
<evidence type="ECO:0000256" key="10">
    <source>
        <dbReference type="ARBA" id="ARBA00048046"/>
    </source>
</evidence>
<evidence type="ECO:0000256" key="6">
    <source>
        <dbReference type="ARBA" id="ARBA00022989"/>
    </source>
</evidence>